<name>A0AB38XRT4_9ACTO</name>
<evidence type="ECO:0000256" key="2">
    <source>
        <dbReference type="ARBA" id="ARBA00022801"/>
    </source>
</evidence>
<dbReference type="KEGG" id="wne:PIG85_04275"/>
<dbReference type="CDD" id="cd02856">
    <property type="entry name" value="E_set_GDE_Isoamylase_N"/>
    <property type="match status" value="1"/>
</dbReference>
<dbReference type="SUPFAM" id="SSF51445">
    <property type="entry name" value="(Trans)glycosidases"/>
    <property type="match status" value="1"/>
</dbReference>
<dbReference type="RefSeq" id="WP_004806156.1">
    <property type="nucleotide sequence ID" value="NZ_CP116394.1"/>
</dbReference>
<feature type="domain" description="Glycosyl hydrolase family 13 catalytic" evidence="4">
    <location>
        <begin position="174"/>
        <end position="619"/>
    </location>
</feature>
<dbReference type="EMBL" id="CP116394">
    <property type="protein sequence ID" value="WCE46874.1"/>
    <property type="molecule type" value="Genomic_DNA"/>
</dbReference>
<keyword evidence="2" id="KW-0378">Hydrolase</keyword>
<dbReference type="NCBIfam" id="TIGR02100">
    <property type="entry name" value="glgX_debranch"/>
    <property type="match status" value="1"/>
</dbReference>
<dbReference type="InterPro" id="IPR011837">
    <property type="entry name" value="Glycogen_debranch_GlgX"/>
</dbReference>
<protein>
    <submittedName>
        <fullName evidence="5">Glycogen debranching protein GlgX</fullName>
    </submittedName>
</protein>
<dbReference type="GO" id="GO:0005980">
    <property type="term" value="P:glycogen catabolic process"/>
    <property type="evidence" value="ECO:0007669"/>
    <property type="project" value="InterPro"/>
</dbReference>
<dbReference type="GO" id="GO:0004135">
    <property type="term" value="F:amylo-alpha-1,6-glucosidase activity"/>
    <property type="evidence" value="ECO:0007669"/>
    <property type="project" value="InterPro"/>
</dbReference>
<dbReference type="InterPro" id="IPR013780">
    <property type="entry name" value="Glyco_hydro_b"/>
</dbReference>
<dbReference type="Gene3D" id="2.60.40.1180">
    <property type="entry name" value="Golgi alpha-mannosidase II"/>
    <property type="match status" value="1"/>
</dbReference>
<evidence type="ECO:0000313" key="5">
    <source>
        <dbReference type="EMBL" id="WCE46874.1"/>
    </source>
</evidence>
<sequence length="748" mass="82562">MSNDRTFAPTSELALPIMGAMPALGVTLVGGGVDIAVVAPRATDIEFCIFSSYEPDAAERRIRLRGPVEGIFSGHVSDIGPGTAYGFRAWGPWEPENAMVYNPNKLLLDPYARAITGKVELCPAIHAHQTDDELYPLQPMRPNPTDSAPYTVRGVITGPSFEVARRPHTSWRDTVIYESHVRGLTENLEGVPAHLRGTYAGVAHPATISYLKKLGITALELLPINAKFDEPFLAERGLTNYWGYSPLSYFAPEPSLATKQSQHSGPGAVVDEVRGMVSILHEAGIEVILDVVYNHTGEGGPGGQSLSWRGLDEAEYYLYDPEGKFADVTGCGNSLDAGSTRVQQMILDSLRYWVSDMGVDGFRFDLATTIGRFGTQFTPDHPILSAIATDPILCQVKMIAEPWDVGENGWQTGNFKRPFSTWNDSFRDSLRTFWISDAKAQAERSSRGSSPRDLATRLSGSPDLYYRADPAQNVGTRASVNFICAHDGFTLADLVSFNDKHNEANLENNRDGSDHNLSWNHGLEAPISLPWGDIRESSNGGSQVISLMEDRLKTIRNLLGTLFVSAGTPMLVAGDEFGRTQQGNNNAYCQDNEISWLNWNLAPWQRELQETVTHLISLRKRYPAMRPDYFLTGTQYGDDSIPDQSWFDRSGKPMSERAWHDPAGRAFQMLRSGLPSTSNDVLVCFNGLDEAIPFSLADGRGTFWRKVWDSALSKPHPLVALDNEVPEVEEPGTKVDLPALSMQIYISR</sequence>
<comment type="similarity">
    <text evidence="1">Belongs to the glycosyl hydrolase 13 family.</text>
</comment>
<proteinExistence type="inferred from homology"/>
<reference evidence="5" key="1">
    <citation type="submission" date="2023-01" db="EMBL/GenBank/DDBJ databases">
        <title>Comparative Genomic Analysis of the Clinically-Derived Winkia Strain NY0527 Provides Evidence into the Taxonomic Reassignment of Winkia neuii and Characterizes Their Virulence Traits.</title>
        <authorList>
            <person name="Cai X."/>
            <person name="Peng Y."/>
            <person name="Li M."/>
            <person name="Qiu Y."/>
            <person name="Wang Y."/>
            <person name="Xu L."/>
            <person name="Hou Q."/>
        </authorList>
    </citation>
    <scope>NUCLEOTIDE SEQUENCE</scope>
    <source>
        <strain evidence="5">NY0527</strain>
    </source>
</reference>
<evidence type="ECO:0000259" key="4">
    <source>
        <dbReference type="SMART" id="SM00642"/>
    </source>
</evidence>
<dbReference type="SUPFAM" id="SSF51011">
    <property type="entry name" value="Glycosyl hydrolase domain"/>
    <property type="match status" value="1"/>
</dbReference>
<evidence type="ECO:0000313" key="6">
    <source>
        <dbReference type="Proteomes" id="UP001211044"/>
    </source>
</evidence>
<keyword evidence="3" id="KW-0326">Glycosidase</keyword>
<gene>
    <name evidence="5" type="primary">glgX</name>
    <name evidence="5" type="ORF">PIG85_04275</name>
</gene>
<organism evidence="5 6">
    <name type="scientific">Winkia neuii subsp. anitrata</name>
    <dbReference type="NCBI Taxonomy" id="29318"/>
    <lineage>
        <taxon>Bacteria</taxon>
        <taxon>Bacillati</taxon>
        <taxon>Actinomycetota</taxon>
        <taxon>Actinomycetes</taxon>
        <taxon>Actinomycetales</taxon>
        <taxon>Actinomycetaceae</taxon>
        <taxon>Winkia</taxon>
    </lineage>
</organism>
<dbReference type="Gene3D" id="2.60.40.10">
    <property type="entry name" value="Immunoglobulins"/>
    <property type="match status" value="1"/>
</dbReference>
<dbReference type="InterPro" id="IPR004193">
    <property type="entry name" value="Glyco_hydro_13_N"/>
</dbReference>
<dbReference type="InterPro" id="IPR014756">
    <property type="entry name" value="Ig_E-set"/>
</dbReference>
<dbReference type="Proteomes" id="UP001211044">
    <property type="component" value="Chromosome"/>
</dbReference>
<dbReference type="Pfam" id="PF02922">
    <property type="entry name" value="CBM_48"/>
    <property type="match status" value="1"/>
</dbReference>
<evidence type="ECO:0000256" key="1">
    <source>
        <dbReference type="ARBA" id="ARBA00008061"/>
    </source>
</evidence>
<dbReference type="SMART" id="SM00642">
    <property type="entry name" value="Aamy"/>
    <property type="match status" value="1"/>
</dbReference>
<dbReference type="InterPro" id="IPR006047">
    <property type="entry name" value="GH13_cat_dom"/>
</dbReference>
<dbReference type="InterPro" id="IPR017853">
    <property type="entry name" value="GH"/>
</dbReference>
<evidence type="ECO:0000256" key="3">
    <source>
        <dbReference type="ARBA" id="ARBA00023295"/>
    </source>
</evidence>
<accession>A0AB38XRT4</accession>
<dbReference type="InterPro" id="IPR013783">
    <property type="entry name" value="Ig-like_fold"/>
</dbReference>
<dbReference type="InterPro" id="IPR044505">
    <property type="entry name" value="GlgX_Isoamylase_N_E_set"/>
</dbReference>
<dbReference type="CDD" id="cd11326">
    <property type="entry name" value="AmyAc_Glg_debranch"/>
    <property type="match status" value="1"/>
</dbReference>
<dbReference type="PANTHER" id="PTHR43002">
    <property type="entry name" value="GLYCOGEN DEBRANCHING ENZYME"/>
    <property type="match status" value="1"/>
</dbReference>
<dbReference type="Gene3D" id="3.20.20.80">
    <property type="entry name" value="Glycosidases"/>
    <property type="match status" value="1"/>
</dbReference>
<dbReference type="SUPFAM" id="SSF81296">
    <property type="entry name" value="E set domains"/>
    <property type="match status" value="1"/>
</dbReference>
<dbReference type="AlphaFoldDB" id="A0AB38XRT4"/>